<feature type="binding site" evidence="6">
    <location>
        <begin position="200"/>
        <end position="203"/>
    </location>
    <ligand>
        <name>ATP</name>
        <dbReference type="ChEBI" id="CHEBI:30616"/>
    </ligand>
</feature>
<comment type="caution">
    <text evidence="7">The sequence shown here is derived from an EMBL/GenBank/DDBJ whole genome shotgun (WGS) entry which is preliminary data.</text>
</comment>
<evidence type="ECO:0000256" key="5">
    <source>
        <dbReference type="ARBA" id="ARBA00023458"/>
    </source>
</evidence>
<dbReference type="RefSeq" id="WP_068748731.1">
    <property type="nucleotide sequence ID" value="NZ_LOHZ01000035.1"/>
</dbReference>
<comment type="subcellular location">
    <subcellularLocation>
        <location evidence="6">Cytoplasm</location>
    </subcellularLocation>
    <text evidence="6">Membrane-associated.</text>
</comment>
<evidence type="ECO:0000256" key="4">
    <source>
        <dbReference type="ARBA" id="ARBA00022960"/>
    </source>
</evidence>
<comment type="similarity">
    <text evidence="5 6">Belongs to the FtsA/MreB family.</text>
</comment>
<dbReference type="GO" id="GO:0000902">
    <property type="term" value="P:cell morphogenesis"/>
    <property type="evidence" value="ECO:0007669"/>
    <property type="project" value="InterPro"/>
</dbReference>
<keyword evidence="1 6" id="KW-0963">Cytoplasm</keyword>
<dbReference type="GO" id="GO:0008360">
    <property type="term" value="P:regulation of cell shape"/>
    <property type="evidence" value="ECO:0007669"/>
    <property type="project" value="UniProtKB-UniRule"/>
</dbReference>
<dbReference type="PATRIC" id="fig|520767.4.peg.1723"/>
<dbReference type="Proteomes" id="UP000075737">
    <property type="component" value="Unassembled WGS sequence"/>
</dbReference>
<dbReference type="AlphaFoldDB" id="A0A162MDG9"/>
<dbReference type="SUPFAM" id="SSF53067">
    <property type="entry name" value="Actin-like ATPase domain"/>
    <property type="match status" value="2"/>
</dbReference>
<keyword evidence="8" id="KW-1185">Reference proteome</keyword>
<reference evidence="7 8" key="1">
    <citation type="submission" date="2015-12" db="EMBL/GenBank/DDBJ databases">
        <title>Draft genome of Thermovenabulum gondwanense isolated from a red thermophilic microbial mat colonisisng an outflow channel of a bore well.</title>
        <authorList>
            <person name="Patel B.K."/>
        </authorList>
    </citation>
    <scope>NUCLEOTIDE SEQUENCE [LARGE SCALE GENOMIC DNA]</scope>
    <source>
        <strain evidence="7 8">R270</strain>
    </source>
</reference>
<feature type="binding site" evidence="6">
    <location>
        <begin position="281"/>
        <end position="284"/>
    </location>
    <ligand>
        <name>ATP</name>
        <dbReference type="ChEBI" id="CHEBI:30616"/>
    </ligand>
</feature>
<dbReference type="GO" id="GO:0005524">
    <property type="term" value="F:ATP binding"/>
    <property type="evidence" value="ECO:0007669"/>
    <property type="project" value="UniProtKB-KW"/>
</dbReference>
<evidence type="ECO:0000256" key="6">
    <source>
        <dbReference type="HAMAP-Rule" id="MF_02207"/>
    </source>
</evidence>
<dbReference type="CDD" id="cd10225">
    <property type="entry name" value="ASKHA_NBD_MreB-like"/>
    <property type="match status" value="1"/>
</dbReference>
<keyword evidence="4 6" id="KW-0133">Cell shape</keyword>
<dbReference type="PRINTS" id="PR01652">
    <property type="entry name" value="SHAPEPROTEIN"/>
</dbReference>
<dbReference type="InterPro" id="IPR004753">
    <property type="entry name" value="MreB"/>
</dbReference>
<dbReference type="Pfam" id="PF06723">
    <property type="entry name" value="MreB_Mbl"/>
    <property type="match status" value="1"/>
</dbReference>
<dbReference type="HAMAP" id="MF_02207">
    <property type="entry name" value="MreB"/>
    <property type="match status" value="1"/>
</dbReference>
<dbReference type="PANTHER" id="PTHR42749">
    <property type="entry name" value="CELL SHAPE-DETERMINING PROTEIN MREB"/>
    <property type="match status" value="1"/>
</dbReference>
<proteinExistence type="inferred from homology"/>
<dbReference type="PANTHER" id="PTHR42749:SF1">
    <property type="entry name" value="CELL SHAPE-DETERMINING PROTEIN MREB"/>
    <property type="match status" value="1"/>
</dbReference>
<evidence type="ECO:0000313" key="7">
    <source>
        <dbReference type="EMBL" id="KYO65374.1"/>
    </source>
</evidence>
<comment type="caution">
    <text evidence="6">Lacks conserved residue(s) required for the propagation of feature annotation.</text>
</comment>
<organism evidence="7 8">
    <name type="scientific">Thermovenabulum gondwanense</name>
    <dbReference type="NCBI Taxonomy" id="520767"/>
    <lineage>
        <taxon>Bacteria</taxon>
        <taxon>Bacillati</taxon>
        <taxon>Bacillota</taxon>
        <taxon>Clostridia</taxon>
        <taxon>Thermosediminibacterales</taxon>
        <taxon>Thermosediminibacteraceae</taxon>
        <taxon>Thermovenabulum</taxon>
    </lineage>
</organism>
<evidence type="ECO:0000256" key="3">
    <source>
        <dbReference type="ARBA" id="ARBA00022840"/>
    </source>
</evidence>
<dbReference type="NCBIfam" id="TIGR00904">
    <property type="entry name" value="mreB"/>
    <property type="match status" value="1"/>
</dbReference>
<comment type="subunit">
    <text evidence="6">Forms polymers.</text>
</comment>
<evidence type="ECO:0000313" key="8">
    <source>
        <dbReference type="Proteomes" id="UP000075737"/>
    </source>
</evidence>
<dbReference type="EMBL" id="LOHZ01000035">
    <property type="protein sequence ID" value="KYO65374.1"/>
    <property type="molecule type" value="Genomic_DNA"/>
</dbReference>
<comment type="function">
    <text evidence="6">Forms membrane-associated dynamic filaments that are essential for cell shape determination. Acts by regulating cell wall synthesis and cell elongation, and thus cell shape. A feedback loop between cell geometry and MreB localization may maintain elongated cell shape by targeting cell wall growth to regions of negative cell wall curvature.</text>
</comment>
<dbReference type="OrthoDB" id="9768127at2"/>
<dbReference type="InterPro" id="IPR056546">
    <property type="entry name" value="MreB_MamK-like"/>
</dbReference>
<keyword evidence="2 6" id="KW-0547">Nucleotide-binding</keyword>
<evidence type="ECO:0000256" key="1">
    <source>
        <dbReference type="ARBA" id="ARBA00022490"/>
    </source>
</evidence>
<dbReference type="GO" id="GO:0005737">
    <property type="term" value="C:cytoplasm"/>
    <property type="evidence" value="ECO:0007669"/>
    <property type="project" value="UniProtKB-SubCell"/>
</dbReference>
<evidence type="ECO:0000256" key="2">
    <source>
        <dbReference type="ARBA" id="ARBA00022741"/>
    </source>
</evidence>
<dbReference type="STRING" id="520767.ATZ99_16080"/>
<feature type="binding site" evidence="6">
    <location>
        <begin position="152"/>
        <end position="154"/>
    </location>
    <ligand>
        <name>ATP</name>
        <dbReference type="ChEBI" id="CHEBI:30616"/>
    </ligand>
</feature>
<keyword evidence="3 6" id="KW-0067">ATP-binding</keyword>
<accession>A0A162MDG9</accession>
<dbReference type="InterPro" id="IPR043129">
    <property type="entry name" value="ATPase_NBD"/>
</dbReference>
<dbReference type="Gene3D" id="3.30.420.40">
    <property type="match status" value="3"/>
</dbReference>
<sequence length="336" mass="35756">MDIGIDLGTATVLVYVRGKGIVLQEPSVVALDKDSGKLLAVGEQARKMIGRTPGNIVALRPLREGVIADYTTTEMMLKHFLGKVIQKKLIRPRVMVCVPAVITEVEKRAVIEAATAAGARQTFLIEEPVAAAIGAGVDISKPVGNMVVDIGGGTTDIAVLSLGGIVCGSSIRIAGDKFDEAIIKYVRKEFNLAIGERTAEEVKMTIATVYPQEGEEQELEIRGRSLISGLPQTVKITSSQTCEALAEPVERIIEAIFSVLEKTPPELAADLTEKGIVMTGGGSLLKGLDKLIAKKTNIPVYVAEDPVSCVALGAGKALEYLDANKGVKISMFSMRR</sequence>
<name>A0A162MDG9_9FIRM</name>
<gene>
    <name evidence="7" type="primary">mreB_1</name>
    <name evidence="6" type="synonym">mreB</name>
    <name evidence="7" type="ORF">ATZ99_16080</name>
</gene>
<dbReference type="NCBIfam" id="NF010539">
    <property type="entry name" value="PRK13927.1"/>
    <property type="match status" value="1"/>
</dbReference>
<protein>
    <recommendedName>
        <fullName evidence="6">Cell shape-determining protein MreB</fullName>
    </recommendedName>
</protein>